<dbReference type="InterPro" id="IPR000169">
    <property type="entry name" value="Pept_cys_AS"/>
</dbReference>
<feature type="active site" evidence="5 6">
    <location>
        <position position="223"/>
    </location>
</feature>
<keyword evidence="4 6" id="KW-0788">Thiol protease</keyword>
<dbReference type="PANTHER" id="PTHR10183:SF382">
    <property type="entry name" value="CALPAIN-15"/>
    <property type="match status" value="1"/>
</dbReference>
<evidence type="ECO:0000259" key="7">
    <source>
        <dbReference type="PROSITE" id="PS50203"/>
    </source>
</evidence>
<accession>A0A2G5UR19</accession>
<keyword evidence="9" id="KW-1185">Reference proteome</keyword>
<proteinExistence type="inferred from homology"/>
<dbReference type="OrthoDB" id="424753at2759"/>
<evidence type="ECO:0000256" key="2">
    <source>
        <dbReference type="ARBA" id="ARBA00022670"/>
    </source>
</evidence>
<evidence type="ECO:0000313" key="9">
    <source>
        <dbReference type="Proteomes" id="UP000230233"/>
    </source>
</evidence>
<comment type="caution">
    <text evidence="8">The sequence shown here is derived from an EMBL/GenBank/DDBJ whole genome shotgun (WGS) entry which is preliminary data.</text>
</comment>
<evidence type="ECO:0000256" key="1">
    <source>
        <dbReference type="ARBA" id="ARBA00007623"/>
    </source>
</evidence>
<dbReference type="InterPro" id="IPR022684">
    <property type="entry name" value="Calpain_cysteine_protease"/>
</dbReference>
<dbReference type="Gene3D" id="3.90.70.10">
    <property type="entry name" value="Cysteine proteinases"/>
    <property type="match status" value="1"/>
</dbReference>
<protein>
    <recommendedName>
        <fullName evidence="7">Calpain catalytic domain-containing protein</fullName>
    </recommendedName>
</protein>
<dbReference type="InterPro" id="IPR038765">
    <property type="entry name" value="Papain-like_cys_pep_sf"/>
</dbReference>
<dbReference type="SMART" id="SM00230">
    <property type="entry name" value="CysPc"/>
    <property type="match status" value="1"/>
</dbReference>
<dbReference type="PRINTS" id="PR00704">
    <property type="entry name" value="CALPAIN"/>
</dbReference>
<evidence type="ECO:0000256" key="4">
    <source>
        <dbReference type="ARBA" id="ARBA00022807"/>
    </source>
</evidence>
<evidence type="ECO:0000256" key="6">
    <source>
        <dbReference type="PROSITE-ProRule" id="PRU00239"/>
    </source>
</evidence>
<feature type="domain" description="Calpain catalytic" evidence="7">
    <location>
        <begin position="1"/>
        <end position="300"/>
    </location>
</feature>
<evidence type="ECO:0000313" key="8">
    <source>
        <dbReference type="EMBL" id="PIC41964.1"/>
    </source>
</evidence>
<dbReference type="GO" id="GO:0006508">
    <property type="term" value="P:proteolysis"/>
    <property type="evidence" value="ECO:0007669"/>
    <property type="project" value="UniProtKB-KW"/>
</dbReference>
<dbReference type="SUPFAM" id="SSF54001">
    <property type="entry name" value="Cysteine proteinases"/>
    <property type="match status" value="1"/>
</dbReference>
<dbReference type="InterPro" id="IPR001300">
    <property type="entry name" value="Peptidase_C2_calpain_cat"/>
</dbReference>
<evidence type="ECO:0000256" key="3">
    <source>
        <dbReference type="ARBA" id="ARBA00022801"/>
    </source>
</evidence>
<dbReference type="AlphaFoldDB" id="A0A2G5UR19"/>
<organism evidence="8 9">
    <name type="scientific">Caenorhabditis nigoni</name>
    <dbReference type="NCBI Taxonomy" id="1611254"/>
    <lineage>
        <taxon>Eukaryota</taxon>
        <taxon>Metazoa</taxon>
        <taxon>Ecdysozoa</taxon>
        <taxon>Nematoda</taxon>
        <taxon>Chromadorea</taxon>
        <taxon>Rhabditida</taxon>
        <taxon>Rhabditina</taxon>
        <taxon>Rhabditomorpha</taxon>
        <taxon>Rhabditoidea</taxon>
        <taxon>Rhabditidae</taxon>
        <taxon>Peloderinae</taxon>
        <taxon>Caenorhabditis</taxon>
    </lineage>
</organism>
<evidence type="ECO:0000256" key="5">
    <source>
        <dbReference type="PIRSR" id="PIRSR622684-1"/>
    </source>
</evidence>
<keyword evidence="2 6" id="KW-0645">Protease</keyword>
<name>A0A2G5UR19_9PELO</name>
<keyword evidence="3 6" id="KW-0378">Hydrolase</keyword>
<dbReference type="STRING" id="1611254.A0A2G5UR19"/>
<reference evidence="9" key="1">
    <citation type="submission" date="2017-10" db="EMBL/GenBank/DDBJ databases">
        <title>Rapid genome shrinkage in a self-fertile nematode reveals novel sperm competition proteins.</title>
        <authorList>
            <person name="Yin D."/>
            <person name="Schwarz E.M."/>
            <person name="Thomas C.G."/>
            <person name="Felde R.L."/>
            <person name="Korf I.F."/>
            <person name="Cutter A.D."/>
            <person name="Schartner C.M."/>
            <person name="Ralston E.J."/>
            <person name="Meyer B.J."/>
            <person name="Haag E.S."/>
        </authorList>
    </citation>
    <scope>NUCLEOTIDE SEQUENCE [LARGE SCALE GENOMIC DNA]</scope>
    <source>
        <strain evidence="9">JU1422</strain>
    </source>
</reference>
<dbReference type="PROSITE" id="PS50203">
    <property type="entry name" value="CALPAIN_CAT"/>
    <property type="match status" value="1"/>
</dbReference>
<dbReference type="GO" id="GO:0005737">
    <property type="term" value="C:cytoplasm"/>
    <property type="evidence" value="ECO:0007669"/>
    <property type="project" value="TreeGrafter"/>
</dbReference>
<dbReference type="PROSITE" id="PS00139">
    <property type="entry name" value="THIOL_PROTEASE_CYS"/>
    <property type="match status" value="1"/>
</dbReference>
<feature type="active site" evidence="5 6">
    <location>
        <position position="243"/>
    </location>
</feature>
<comment type="similarity">
    <text evidence="1">Belongs to the peptidase C2 family.</text>
</comment>
<feature type="active site" evidence="5 6">
    <location>
        <position position="65"/>
    </location>
</feature>
<dbReference type="GO" id="GO:0004198">
    <property type="term" value="F:calcium-dependent cysteine-type endopeptidase activity"/>
    <property type="evidence" value="ECO:0007669"/>
    <property type="project" value="InterPro"/>
</dbReference>
<dbReference type="Pfam" id="PF00648">
    <property type="entry name" value="Peptidase_C2"/>
    <property type="match status" value="1"/>
</dbReference>
<dbReference type="PANTHER" id="PTHR10183">
    <property type="entry name" value="CALPAIN"/>
    <property type="match status" value="1"/>
</dbReference>
<dbReference type="Proteomes" id="UP000230233">
    <property type="component" value="Chromosome III"/>
</dbReference>
<sequence length="349" mass="41160">MNFRKLKNEANEVVNLAGVSWLPLHLLKDDGYRISDPLSLSNFDKWCLWKDPWPFHVCQGHVGDCWLMAALMTICRRTKLMEQVVPRKVYALETGLVQVRLLIDGQWQVIRVDSHIPSIDGIEQCVMMPKKQAWAAFIEKAFAKKEGSYGNLHGGYSNQAFSCLTGALTKVVQMHDEIDQDQLWEDMIKYYSAGFLITAATPSLKEGTEEWELYEKHTLDHRHVYGVLDFKEYQGHRLIQIGNPGITRWSGKFASMSNYRYEDFLHFGFMDQCLADLKIWWMELPDFCRFFQRIDVCHYREGWHEKRLRQRVNRKNGQDFQIIRIDVKEKCEMAIEVFAERCTWREVRF</sequence>
<dbReference type="FunFam" id="3.90.70.10:FF:000219">
    <property type="entry name" value="CaLPain Related"/>
    <property type="match status" value="1"/>
</dbReference>
<gene>
    <name evidence="8" type="primary">Cnig_chr_III.g9197</name>
    <name evidence="8" type="ORF">B9Z55_009197</name>
</gene>
<dbReference type="EMBL" id="PDUG01000003">
    <property type="protein sequence ID" value="PIC41964.1"/>
    <property type="molecule type" value="Genomic_DNA"/>
</dbReference>